<sequence length="54" mass="6120">MEHTALHSAIPICRFFVWHCTGAGKAYCFTCCYEKCNTSPYSQCHGDVLDETDK</sequence>
<reference evidence="1" key="1">
    <citation type="submission" date="2014-09" db="EMBL/GenBank/DDBJ databases">
        <authorList>
            <person name="Magalhaes I.L.F."/>
            <person name="Oliveira U."/>
            <person name="Santos F.R."/>
            <person name="Vidigal T.H.D.A."/>
            <person name="Brescovit A.D."/>
            <person name="Santos A.J."/>
        </authorList>
    </citation>
    <scope>NUCLEOTIDE SEQUENCE</scope>
    <source>
        <tissue evidence="1">Shoot tissue taken approximately 20 cm above the soil surface</tissue>
    </source>
</reference>
<dbReference type="EMBL" id="GBRH01241690">
    <property type="protein sequence ID" value="JAD56205.1"/>
    <property type="molecule type" value="Transcribed_RNA"/>
</dbReference>
<proteinExistence type="predicted"/>
<accession>A0A0A9B4X3</accession>
<evidence type="ECO:0000313" key="1">
    <source>
        <dbReference type="EMBL" id="JAD56205.1"/>
    </source>
</evidence>
<name>A0A0A9B4X3_ARUDO</name>
<dbReference type="AlphaFoldDB" id="A0A0A9B4X3"/>
<protein>
    <submittedName>
        <fullName evidence="1">Uncharacterized protein</fullName>
    </submittedName>
</protein>
<reference evidence="1" key="2">
    <citation type="journal article" date="2015" name="Data Brief">
        <title>Shoot transcriptome of the giant reed, Arundo donax.</title>
        <authorList>
            <person name="Barrero R.A."/>
            <person name="Guerrero F.D."/>
            <person name="Moolhuijzen P."/>
            <person name="Goolsby J.A."/>
            <person name="Tidwell J."/>
            <person name="Bellgard S.E."/>
            <person name="Bellgard M.I."/>
        </authorList>
    </citation>
    <scope>NUCLEOTIDE SEQUENCE</scope>
    <source>
        <tissue evidence="1">Shoot tissue taken approximately 20 cm above the soil surface</tissue>
    </source>
</reference>
<organism evidence="1">
    <name type="scientific">Arundo donax</name>
    <name type="common">Giant reed</name>
    <name type="synonym">Donax arundinaceus</name>
    <dbReference type="NCBI Taxonomy" id="35708"/>
    <lineage>
        <taxon>Eukaryota</taxon>
        <taxon>Viridiplantae</taxon>
        <taxon>Streptophyta</taxon>
        <taxon>Embryophyta</taxon>
        <taxon>Tracheophyta</taxon>
        <taxon>Spermatophyta</taxon>
        <taxon>Magnoliopsida</taxon>
        <taxon>Liliopsida</taxon>
        <taxon>Poales</taxon>
        <taxon>Poaceae</taxon>
        <taxon>PACMAD clade</taxon>
        <taxon>Arundinoideae</taxon>
        <taxon>Arundineae</taxon>
        <taxon>Arundo</taxon>
    </lineage>
</organism>